<protein>
    <recommendedName>
        <fullName evidence="7">DNA polymerase</fullName>
        <ecNumber evidence="7">2.7.7.7</ecNumber>
    </recommendedName>
</protein>
<dbReference type="SUPFAM" id="SSF56672">
    <property type="entry name" value="DNA/RNA polymerases"/>
    <property type="match status" value="1"/>
</dbReference>
<evidence type="ECO:0000256" key="4">
    <source>
        <dbReference type="ARBA" id="ARBA00022932"/>
    </source>
</evidence>
<dbReference type="Gene3D" id="3.30.342.10">
    <property type="entry name" value="DNA Polymerase, chain B, domain 1"/>
    <property type="match status" value="1"/>
</dbReference>
<dbReference type="EMBL" id="LMVN01000001">
    <property type="protein sequence ID" value="PAV08263.1"/>
    <property type="molecule type" value="Genomic_DNA"/>
</dbReference>
<dbReference type="InterPro" id="IPR036397">
    <property type="entry name" value="RNaseH_sf"/>
</dbReference>
<dbReference type="Gene3D" id="1.10.287.690">
    <property type="entry name" value="Helix hairpin bin"/>
    <property type="match status" value="1"/>
</dbReference>
<feature type="domain" description="DNA-directed DNA polymerase family B exonuclease" evidence="9">
    <location>
        <begin position="108"/>
        <end position="315"/>
    </location>
</feature>
<dbReference type="CDD" id="cd05780">
    <property type="entry name" value="DNA_polB_Kod1_like_exo"/>
    <property type="match status" value="1"/>
</dbReference>
<keyword evidence="5 7" id="KW-0238">DNA-binding</keyword>
<dbReference type="Proteomes" id="UP000217528">
    <property type="component" value="Unassembled WGS sequence"/>
</dbReference>
<evidence type="ECO:0000313" key="10">
    <source>
        <dbReference type="EMBL" id="PAV08263.1"/>
    </source>
</evidence>
<comment type="caution">
    <text evidence="10">The sequence shown here is derived from an EMBL/GenBank/DDBJ whole genome shotgun (WGS) entry which is preliminary data.</text>
</comment>
<gene>
    <name evidence="11" type="primary">polB_1</name>
    <name evidence="10" type="ORF">ASJ82_03475</name>
    <name evidence="11" type="ORF">MSCUN_07890</name>
</gene>
<dbReference type="RefSeq" id="WP_095607916.1">
    <property type="nucleotide sequence ID" value="NZ_LMVN01000001.1"/>
</dbReference>
<proteinExistence type="inferred from homology"/>
<evidence type="ECO:0000256" key="2">
    <source>
        <dbReference type="ARBA" id="ARBA00022679"/>
    </source>
</evidence>
<accession>A0A2A2HGB0</accession>
<evidence type="ECO:0000313" key="11">
    <source>
        <dbReference type="EMBL" id="PWL08353.1"/>
    </source>
</evidence>
<evidence type="ECO:0000259" key="8">
    <source>
        <dbReference type="Pfam" id="PF00136"/>
    </source>
</evidence>
<keyword evidence="12" id="KW-1185">Reference proteome</keyword>
<dbReference type="PRINTS" id="PR00106">
    <property type="entry name" value="DNAPOLB"/>
</dbReference>
<dbReference type="PANTHER" id="PTHR10322">
    <property type="entry name" value="DNA POLYMERASE CATALYTIC SUBUNIT"/>
    <property type="match status" value="1"/>
</dbReference>
<keyword evidence="7" id="KW-0235">DNA replication</keyword>
<keyword evidence="4 7" id="KW-0239">DNA-directed DNA polymerase</keyword>
<dbReference type="EMBL" id="LWMS01000020">
    <property type="protein sequence ID" value="PWL08353.1"/>
    <property type="molecule type" value="Genomic_DNA"/>
</dbReference>
<keyword evidence="2 7" id="KW-0808">Transferase</keyword>
<dbReference type="Gene3D" id="3.90.1600.10">
    <property type="entry name" value="Palm domain of DNA polymerase"/>
    <property type="match status" value="1"/>
</dbReference>
<dbReference type="InterPro" id="IPR006172">
    <property type="entry name" value="DNA-dir_DNA_pol_B"/>
</dbReference>
<dbReference type="GO" id="GO:0003677">
    <property type="term" value="F:DNA binding"/>
    <property type="evidence" value="ECO:0007669"/>
    <property type="project" value="UniProtKB-KW"/>
</dbReference>
<dbReference type="InterPro" id="IPR043502">
    <property type="entry name" value="DNA/RNA_pol_sf"/>
</dbReference>
<dbReference type="InterPro" id="IPR017964">
    <property type="entry name" value="DNA-dir_DNA_pol_B_CS"/>
</dbReference>
<dbReference type="Pfam" id="PF03104">
    <property type="entry name" value="DNA_pol_B_exo1"/>
    <property type="match status" value="1"/>
</dbReference>
<sequence>MQKKSIVVNDIDYITENEKPVIRLFGQDAETHTPIIAIDKTFKPYMYILPYDYEACIISLKEMGIENIELEEKIDIGIKREFIKIILKHPQDVPKIRDTIKNLPSVKQIREYDIPFYRRYLIDKQIKPTNIIEITGEIIDVDENEDVNSNITLFQMTQDPIDTHKAPKSMKILSFDIEVYNKEGMPTPEHDPIIMMSMTSNEGRDIVLSTKKSELSYVETCKTEEDMLYRFAEIIHKENPDILVGYNSDNFDLPYIKKRCDKLKIKLELGMDNSSIKFINRGINTAAQIKGYTHVDLYPLVRQTMNLDHYTLERVYEELFGEEKVDVEGEKIFEYWDSDDERLVELFEYSKDDAHTTVMIADKITPLPVAQTRLVGQPLFDISRMTTGQMVEWYLIDCAYEQNNIIPNKPTSTEYTERRADKSITGGYVKEPEKGLFEHIAYLDFKSLYPSIIISKNISPDTIVDDTSKYDENDYYTCPENGYKFLKQPFGFIPSIMGNILDERQKIKQKMKITTIPEDKKAYDYEQQGLKRLANSMFGAYGYTRFRWYKKECAAAITAWGREYIQDAMAKSEEYGFKPIYADTDGFYATYVEDLE</sequence>
<dbReference type="InterPro" id="IPR050240">
    <property type="entry name" value="DNA_pol_type-B"/>
</dbReference>
<evidence type="ECO:0000256" key="3">
    <source>
        <dbReference type="ARBA" id="ARBA00022695"/>
    </source>
</evidence>
<feature type="domain" description="DNA-directed DNA polymerase family B multifunctional" evidence="8">
    <location>
        <begin position="389"/>
        <end position="585"/>
    </location>
</feature>
<evidence type="ECO:0000313" key="12">
    <source>
        <dbReference type="Proteomes" id="UP000217528"/>
    </source>
</evidence>
<comment type="catalytic activity">
    <reaction evidence="6 7">
        <text>DNA(n) + a 2'-deoxyribonucleoside 5'-triphosphate = DNA(n+1) + diphosphate</text>
        <dbReference type="Rhea" id="RHEA:22508"/>
        <dbReference type="Rhea" id="RHEA-COMP:17339"/>
        <dbReference type="Rhea" id="RHEA-COMP:17340"/>
        <dbReference type="ChEBI" id="CHEBI:33019"/>
        <dbReference type="ChEBI" id="CHEBI:61560"/>
        <dbReference type="ChEBI" id="CHEBI:173112"/>
        <dbReference type="EC" id="2.7.7.7"/>
    </reaction>
</comment>
<dbReference type="AlphaFoldDB" id="A0A2A2HGB0"/>
<evidence type="ECO:0000256" key="6">
    <source>
        <dbReference type="ARBA" id="ARBA00049244"/>
    </source>
</evidence>
<evidence type="ECO:0000256" key="5">
    <source>
        <dbReference type="ARBA" id="ARBA00023125"/>
    </source>
</evidence>
<dbReference type="GO" id="GO:0006261">
    <property type="term" value="P:DNA-templated DNA replication"/>
    <property type="evidence" value="ECO:0007669"/>
    <property type="project" value="TreeGrafter"/>
</dbReference>
<dbReference type="GO" id="GO:0003887">
    <property type="term" value="F:DNA-directed DNA polymerase activity"/>
    <property type="evidence" value="ECO:0007669"/>
    <property type="project" value="UniProtKB-KW"/>
</dbReference>
<dbReference type="OrthoDB" id="323192at2157"/>
<dbReference type="Gene3D" id="3.30.420.10">
    <property type="entry name" value="Ribonuclease H-like superfamily/Ribonuclease H"/>
    <property type="match status" value="1"/>
</dbReference>
<dbReference type="InterPro" id="IPR006133">
    <property type="entry name" value="DNA-dir_DNA_pol_B_exonuc"/>
</dbReference>
<dbReference type="InterPro" id="IPR023211">
    <property type="entry name" value="DNA_pol_palm_dom_sf"/>
</dbReference>
<evidence type="ECO:0000259" key="9">
    <source>
        <dbReference type="Pfam" id="PF03104"/>
    </source>
</evidence>
<dbReference type="InterPro" id="IPR012337">
    <property type="entry name" value="RNaseH-like_sf"/>
</dbReference>
<dbReference type="SUPFAM" id="SSF53098">
    <property type="entry name" value="Ribonuclease H-like"/>
    <property type="match status" value="1"/>
</dbReference>
<dbReference type="InterPro" id="IPR006134">
    <property type="entry name" value="DNA-dir_DNA_pol_B_multi_dom"/>
</dbReference>
<name>A0A2A2HGB0_9EURY</name>
<dbReference type="PANTHER" id="PTHR10322:SF23">
    <property type="entry name" value="DNA POLYMERASE DELTA CATALYTIC SUBUNIT"/>
    <property type="match status" value="1"/>
</dbReference>
<dbReference type="EC" id="2.7.7.7" evidence="7"/>
<evidence type="ECO:0000313" key="13">
    <source>
        <dbReference type="Proteomes" id="UP000246004"/>
    </source>
</evidence>
<dbReference type="Pfam" id="PF00136">
    <property type="entry name" value="DNA_pol_B"/>
    <property type="match status" value="1"/>
</dbReference>
<evidence type="ECO:0000256" key="1">
    <source>
        <dbReference type="ARBA" id="ARBA00005755"/>
    </source>
</evidence>
<reference evidence="10 12" key="2">
    <citation type="journal article" date="2017" name="BMC Genomics">
        <title>Genomic analysis of methanogenic archaea reveals a shift towards energy conservation.</title>
        <authorList>
            <person name="Gilmore S.P."/>
            <person name="Henske J.K."/>
            <person name="Sexton J.A."/>
            <person name="Solomon K.V."/>
            <person name="Seppala S."/>
            <person name="Yoo J.I."/>
            <person name="Huyett L.M."/>
            <person name="Pressman A."/>
            <person name="Cogan J.Z."/>
            <person name="Kivenson V."/>
            <person name="Peng X."/>
            <person name="Tan Y."/>
            <person name="Valentine D.L."/>
            <person name="O'Malley M.A."/>
        </authorList>
    </citation>
    <scope>NUCLEOTIDE SEQUENCE [LARGE SCALE GENOMIC DNA]</scope>
    <source>
        <strain evidence="10 12">1R-7</strain>
    </source>
</reference>
<dbReference type="PROSITE" id="PS00116">
    <property type="entry name" value="DNA_POLYMERASE_B"/>
    <property type="match status" value="1"/>
</dbReference>
<organism evidence="10 12">
    <name type="scientific">Methanosphaera cuniculi</name>
    <dbReference type="NCBI Taxonomy" id="1077256"/>
    <lineage>
        <taxon>Archaea</taxon>
        <taxon>Methanobacteriati</taxon>
        <taxon>Methanobacteriota</taxon>
        <taxon>Methanomada group</taxon>
        <taxon>Methanobacteria</taxon>
        <taxon>Methanobacteriales</taxon>
        <taxon>Methanobacteriaceae</taxon>
        <taxon>Methanosphaera</taxon>
    </lineage>
</organism>
<keyword evidence="3 7" id="KW-0548">Nucleotidyltransferase</keyword>
<dbReference type="GO" id="GO:0000166">
    <property type="term" value="F:nucleotide binding"/>
    <property type="evidence" value="ECO:0007669"/>
    <property type="project" value="InterPro"/>
</dbReference>
<evidence type="ECO:0000256" key="7">
    <source>
        <dbReference type="RuleBase" id="RU000442"/>
    </source>
</evidence>
<reference evidence="11 13" key="1">
    <citation type="submission" date="2016-04" db="EMBL/GenBank/DDBJ databases">
        <title>Genome sequence of Methanosphaera cuniculi DSM 4103.</title>
        <authorList>
            <person name="Poehlein A."/>
            <person name="Seedorf H."/>
            <person name="Daniel R."/>
        </authorList>
    </citation>
    <scope>NUCLEOTIDE SEQUENCE [LARGE SCALE GENOMIC DNA]</scope>
    <source>
        <strain evidence="11 13">DSM 4103</strain>
    </source>
</reference>
<dbReference type="Proteomes" id="UP000246004">
    <property type="component" value="Unassembled WGS sequence"/>
</dbReference>
<comment type="similarity">
    <text evidence="1 7">Belongs to the DNA polymerase type-B family.</text>
</comment>
<dbReference type="SMART" id="SM00486">
    <property type="entry name" value="POLBc"/>
    <property type="match status" value="1"/>
</dbReference>